<keyword evidence="2" id="KW-1185">Reference proteome</keyword>
<dbReference type="RefSeq" id="WP_154458683.1">
    <property type="nucleotide sequence ID" value="NZ_VUMV01000008.1"/>
</dbReference>
<evidence type="ECO:0000313" key="1">
    <source>
        <dbReference type="EMBL" id="MST82771.1"/>
    </source>
</evidence>
<gene>
    <name evidence="1" type="ORF">FYJ60_10645</name>
</gene>
<reference evidence="1 2" key="1">
    <citation type="submission" date="2019-08" db="EMBL/GenBank/DDBJ databases">
        <title>In-depth cultivation of the pig gut microbiome towards novel bacterial diversity and tailored functional studies.</title>
        <authorList>
            <person name="Wylensek D."/>
            <person name="Hitch T.C.A."/>
            <person name="Clavel T."/>
        </authorList>
    </citation>
    <scope>NUCLEOTIDE SEQUENCE [LARGE SCALE GENOMIC DNA]</scope>
    <source>
        <strain evidence="1 2">Oil+RF-744-WCA-WT-13</strain>
    </source>
</reference>
<proteinExistence type="predicted"/>
<dbReference type="AlphaFoldDB" id="A0A7X2P9Q1"/>
<evidence type="ECO:0000313" key="2">
    <source>
        <dbReference type="Proteomes" id="UP000466864"/>
    </source>
</evidence>
<comment type="caution">
    <text evidence="1">The sequence shown here is derived from an EMBL/GenBank/DDBJ whole genome shotgun (WGS) entry which is preliminary data.</text>
</comment>
<dbReference type="Proteomes" id="UP000466864">
    <property type="component" value="Unassembled WGS sequence"/>
</dbReference>
<name>A0A7X2P9Q1_9FIRM</name>
<dbReference type="EMBL" id="VUMV01000008">
    <property type="protein sequence ID" value="MST82771.1"/>
    <property type="molecule type" value="Genomic_DNA"/>
</dbReference>
<accession>A0A7X2P9Q1</accession>
<protein>
    <submittedName>
        <fullName evidence="1">Uncharacterized protein</fullName>
    </submittedName>
</protein>
<sequence>MMLPMISEKEFCEHIEDDDFPIRYGNPVCIHTNDGQLLVCMTYKLYERLLERKGQVTGNEL</sequence>
<organism evidence="1 2">
    <name type="scientific">Bilifractor porci</name>
    <dbReference type="NCBI Taxonomy" id="2606636"/>
    <lineage>
        <taxon>Bacteria</taxon>
        <taxon>Bacillati</taxon>
        <taxon>Bacillota</taxon>
        <taxon>Clostridia</taxon>
        <taxon>Lachnospirales</taxon>
        <taxon>Lachnospiraceae</taxon>
        <taxon>Bilifractor</taxon>
    </lineage>
</organism>